<protein>
    <submittedName>
        <fullName evidence="1">Uncharacterized protein</fullName>
    </submittedName>
</protein>
<name>A0A9P0DXL5_NEZVI</name>
<dbReference type="Proteomes" id="UP001152798">
    <property type="component" value="Chromosome 1"/>
</dbReference>
<accession>A0A9P0DXL5</accession>
<reference evidence="1" key="1">
    <citation type="submission" date="2022-01" db="EMBL/GenBank/DDBJ databases">
        <authorList>
            <person name="King R."/>
        </authorList>
    </citation>
    <scope>NUCLEOTIDE SEQUENCE</scope>
</reference>
<keyword evidence="2" id="KW-1185">Reference proteome</keyword>
<gene>
    <name evidence="1" type="ORF">NEZAVI_LOCUS1183</name>
</gene>
<sequence>MIMPCRTLSSVTASSIDWVPLQTELEHASSPINDRVRTTVQGQFHATITQSLFTIYYQDYQIATARYRKYKSNSRISAR</sequence>
<evidence type="ECO:0000313" key="2">
    <source>
        <dbReference type="Proteomes" id="UP001152798"/>
    </source>
</evidence>
<organism evidence="1 2">
    <name type="scientific">Nezara viridula</name>
    <name type="common">Southern green stink bug</name>
    <name type="synonym">Cimex viridulus</name>
    <dbReference type="NCBI Taxonomy" id="85310"/>
    <lineage>
        <taxon>Eukaryota</taxon>
        <taxon>Metazoa</taxon>
        <taxon>Ecdysozoa</taxon>
        <taxon>Arthropoda</taxon>
        <taxon>Hexapoda</taxon>
        <taxon>Insecta</taxon>
        <taxon>Pterygota</taxon>
        <taxon>Neoptera</taxon>
        <taxon>Paraneoptera</taxon>
        <taxon>Hemiptera</taxon>
        <taxon>Heteroptera</taxon>
        <taxon>Panheteroptera</taxon>
        <taxon>Pentatomomorpha</taxon>
        <taxon>Pentatomoidea</taxon>
        <taxon>Pentatomidae</taxon>
        <taxon>Pentatominae</taxon>
        <taxon>Nezara</taxon>
    </lineage>
</organism>
<proteinExistence type="predicted"/>
<dbReference type="AlphaFoldDB" id="A0A9P0DXL5"/>
<evidence type="ECO:0000313" key="1">
    <source>
        <dbReference type="EMBL" id="CAH1389889.1"/>
    </source>
</evidence>
<dbReference type="EMBL" id="OV725077">
    <property type="protein sequence ID" value="CAH1389889.1"/>
    <property type="molecule type" value="Genomic_DNA"/>
</dbReference>